<protein>
    <submittedName>
        <fullName evidence="1">Transposase-like protein</fullName>
    </submittedName>
</protein>
<accession>A0A077UNF0</accession>
<sequence>MDTVGRNKKVIENYIRNQLQEDIVADQISMEEYLDPFTGEKNRKRKKKE</sequence>
<accession>A0A0T7MZC1</accession>
<dbReference type="AlphaFoldDB" id="A0A077UNF0"/>
<evidence type="ECO:0000313" key="2">
    <source>
        <dbReference type="Proteomes" id="UP000044616"/>
    </source>
</evidence>
<gene>
    <name evidence="1" type="ORF">ERS140147_02568</name>
</gene>
<name>A0A077UNF0_9STAP</name>
<organism evidence="1 2">
    <name type="scientific">Staphylococcus schweitzeri</name>
    <dbReference type="NCBI Taxonomy" id="1654388"/>
    <lineage>
        <taxon>Bacteria</taxon>
        <taxon>Bacillati</taxon>
        <taxon>Bacillota</taxon>
        <taxon>Bacilli</taxon>
        <taxon>Bacillales</taxon>
        <taxon>Staphylococcaceae</taxon>
        <taxon>Staphylococcus</taxon>
    </lineage>
</organism>
<reference evidence="1 2" key="1">
    <citation type="submission" date="2014-05" db="EMBL/GenBank/DDBJ databases">
        <authorList>
            <person name="Aslett A.Martin."/>
            <person name="De Silva Nishadi"/>
        </authorList>
    </citation>
    <scope>NUCLEOTIDE SEQUENCE [LARGE SCALE GENOMIC DNA]</scope>
</reference>
<proteinExistence type="predicted"/>
<dbReference type="EMBL" id="CCEH01000035">
    <property type="protein sequence ID" value="CDR29358.1"/>
    <property type="molecule type" value="Genomic_DNA"/>
</dbReference>
<evidence type="ECO:0000313" key="1">
    <source>
        <dbReference type="EMBL" id="CDR29358.1"/>
    </source>
</evidence>
<dbReference type="Proteomes" id="UP000044616">
    <property type="component" value="Unassembled WGS sequence"/>
</dbReference>